<reference evidence="1" key="1">
    <citation type="submission" date="2023-07" db="EMBL/GenBank/DDBJ databases">
        <title>Genome content predicts the carbon catabolic preferences of heterotrophic bacteria.</title>
        <authorList>
            <person name="Gralka M."/>
        </authorList>
    </citation>
    <scope>NUCLEOTIDE SEQUENCE</scope>
    <source>
        <strain evidence="1">4G09</strain>
    </source>
</reference>
<dbReference type="EMBL" id="JAUYVT010000004">
    <property type="protein sequence ID" value="MDP2564471.1"/>
    <property type="molecule type" value="Genomic_DNA"/>
</dbReference>
<protein>
    <submittedName>
        <fullName evidence="1">Uncharacterized protein</fullName>
    </submittedName>
</protein>
<proteinExistence type="predicted"/>
<organism evidence="1 2">
    <name type="scientific">Pseudoalteromonas marina</name>
    <dbReference type="NCBI Taxonomy" id="267375"/>
    <lineage>
        <taxon>Bacteria</taxon>
        <taxon>Pseudomonadati</taxon>
        <taxon>Pseudomonadota</taxon>
        <taxon>Gammaproteobacteria</taxon>
        <taxon>Alteromonadales</taxon>
        <taxon>Pseudoalteromonadaceae</taxon>
        <taxon>Pseudoalteromonas</taxon>
    </lineage>
</organism>
<dbReference type="Proteomes" id="UP001177212">
    <property type="component" value="Unassembled WGS sequence"/>
</dbReference>
<name>A0ABT9FDB5_9GAMM</name>
<dbReference type="RefSeq" id="WP_305471748.1">
    <property type="nucleotide sequence ID" value="NZ_JAUYVT010000004.1"/>
</dbReference>
<comment type="caution">
    <text evidence="1">The sequence shown here is derived from an EMBL/GenBank/DDBJ whole genome shotgun (WGS) entry which is preliminary data.</text>
</comment>
<evidence type="ECO:0000313" key="1">
    <source>
        <dbReference type="EMBL" id="MDP2564471.1"/>
    </source>
</evidence>
<keyword evidence="2" id="KW-1185">Reference proteome</keyword>
<evidence type="ECO:0000313" key="2">
    <source>
        <dbReference type="Proteomes" id="UP001177212"/>
    </source>
</evidence>
<accession>A0ABT9FDB5</accession>
<sequence>MTVCIFSNSKKQFLAMPSFDAHKWSDDINDAYLFNKEDIDINEVFGSPYVPGSGNLTDCAWVDPSLISPININTLVSDFINFLMQMDEDKVTELLNELTHETWELYQDGKWQHNNTLYTLECIEIYLLEQKIDPEHICDAINSITNKVTYWINEDSDIMSTPRPSWKTFKNAMDKLIEEAEALTNFSLKNNGDCSETSQRIYIINYLMNLQAAVNGTTVEDIKDVTEI</sequence>
<gene>
    <name evidence="1" type="ORF">Q8W34_07480</name>
</gene>